<organism evidence="1 2">
    <name type="scientific">Pyropia yezoensis</name>
    <name type="common">Susabi-nori</name>
    <name type="synonym">Porphyra yezoensis</name>
    <dbReference type="NCBI Taxonomy" id="2788"/>
    <lineage>
        <taxon>Eukaryota</taxon>
        <taxon>Rhodophyta</taxon>
        <taxon>Bangiophyceae</taxon>
        <taxon>Bangiales</taxon>
        <taxon>Bangiaceae</taxon>
        <taxon>Pyropia</taxon>
    </lineage>
</organism>
<evidence type="ECO:0000313" key="1">
    <source>
        <dbReference type="EMBL" id="KAK1865733.1"/>
    </source>
</evidence>
<sequence>MIEPQFGISPRQLARYFARTILHHPTSMRATPPTSVMRLPPPPSPAAVAAGEPGVGVFFYPAAAEVKTAAFATGTLGETVTSLHDVRVQTARALAGRRRAEAELLLWGAGGTASLVRSAVVGVSDGYAVTLRLDGTGFRVESKVVEAPQLSMAANGRVITGLASAEPAASEEVVVLRIGFSNVHTLPAVDPVTGVRLIVLGPQALQVAGIDHQAVHQMAAKVRALRPAARDPYKNKGIRYEGEPLRKKESKKDS</sequence>
<gene>
    <name evidence="1" type="ORF">I4F81_008258</name>
</gene>
<name>A0ACC3C6P7_PYRYE</name>
<accession>A0ACC3C6P7</accession>
<reference evidence="1" key="1">
    <citation type="submission" date="2019-11" db="EMBL/GenBank/DDBJ databases">
        <title>Nori genome reveals adaptations in red seaweeds to the harsh intertidal environment.</title>
        <authorList>
            <person name="Wang D."/>
            <person name="Mao Y."/>
        </authorList>
    </citation>
    <scope>NUCLEOTIDE SEQUENCE</scope>
    <source>
        <tissue evidence="1">Gametophyte</tissue>
    </source>
</reference>
<evidence type="ECO:0000313" key="2">
    <source>
        <dbReference type="Proteomes" id="UP000798662"/>
    </source>
</evidence>
<dbReference type="Proteomes" id="UP000798662">
    <property type="component" value="Chromosome 2"/>
</dbReference>
<comment type="caution">
    <text evidence="1">The sequence shown here is derived from an EMBL/GenBank/DDBJ whole genome shotgun (WGS) entry which is preliminary data.</text>
</comment>
<keyword evidence="2" id="KW-1185">Reference proteome</keyword>
<proteinExistence type="predicted"/>
<protein>
    <submittedName>
        <fullName evidence="1">Uncharacterized protein</fullName>
    </submittedName>
</protein>
<dbReference type="EMBL" id="CM020619">
    <property type="protein sequence ID" value="KAK1865733.1"/>
    <property type="molecule type" value="Genomic_DNA"/>
</dbReference>